<dbReference type="AlphaFoldDB" id="A0A2H0K6H2"/>
<dbReference type="InterPro" id="IPR036388">
    <property type="entry name" value="WH-like_DNA-bd_sf"/>
</dbReference>
<feature type="domain" description="RNA polymerase sigma factor 70 region 4 type 2" evidence="8">
    <location>
        <begin position="112"/>
        <end position="161"/>
    </location>
</feature>
<dbReference type="Pfam" id="PF04542">
    <property type="entry name" value="Sigma70_r2"/>
    <property type="match status" value="1"/>
</dbReference>
<dbReference type="GO" id="GO:0003677">
    <property type="term" value="F:DNA binding"/>
    <property type="evidence" value="ECO:0007669"/>
    <property type="project" value="UniProtKB-KW"/>
</dbReference>
<feature type="coiled-coil region" evidence="6">
    <location>
        <begin position="103"/>
        <end position="130"/>
    </location>
</feature>
<dbReference type="EMBL" id="PCVC01000056">
    <property type="protein sequence ID" value="PIQ66842.1"/>
    <property type="molecule type" value="Genomic_DNA"/>
</dbReference>
<keyword evidence="3" id="KW-0731">Sigma factor</keyword>
<dbReference type="InterPro" id="IPR013249">
    <property type="entry name" value="RNA_pol_sigma70_r4_t2"/>
</dbReference>
<protein>
    <recommendedName>
        <fullName evidence="11">RNA polymerase subunit sigma-70</fullName>
    </recommendedName>
</protein>
<evidence type="ECO:0000256" key="5">
    <source>
        <dbReference type="ARBA" id="ARBA00023163"/>
    </source>
</evidence>
<comment type="caution">
    <text evidence="9">The sequence shown here is derived from an EMBL/GenBank/DDBJ whole genome shotgun (WGS) entry which is preliminary data.</text>
</comment>
<dbReference type="InterPro" id="IPR039425">
    <property type="entry name" value="RNA_pol_sigma-70-like"/>
</dbReference>
<dbReference type="Gene3D" id="1.10.10.10">
    <property type="entry name" value="Winged helix-like DNA-binding domain superfamily/Winged helix DNA-binding domain"/>
    <property type="match status" value="1"/>
</dbReference>
<sequence>MKRVSAKIENNFLNAYDLYSDQIYRHCFFRVSDEERATDLVADTFTKVWQYLAQGGEIKNIRAFLYKVANNLIIDHYRKKKTTSLDQLAEDHNFDPPENTHEKIEQESEIHLLTKTLDKLEDEYKEVMVMRYIDGLSIKEISEIKEESQNAVSVRLHRATNKMKEILKI</sequence>
<proteinExistence type="inferred from homology"/>
<evidence type="ECO:0000256" key="2">
    <source>
        <dbReference type="ARBA" id="ARBA00023015"/>
    </source>
</evidence>
<dbReference type="SUPFAM" id="SSF88659">
    <property type="entry name" value="Sigma3 and sigma4 domains of RNA polymerase sigma factors"/>
    <property type="match status" value="1"/>
</dbReference>
<dbReference type="PANTHER" id="PTHR43133">
    <property type="entry name" value="RNA POLYMERASE ECF-TYPE SIGMA FACTO"/>
    <property type="match status" value="1"/>
</dbReference>
<evidence type="ECO:0000313" key="10">
    <source>
        <dbReference type="Proteomes" id="UP000229834"/>
    </source>
</evidence>
<organism evidence="9 10">
    <name type="scientific">Candidatus Zambryskibacteria bacterium CG11_big_fil_rev_8_21_14_0_20_40_24</name>
    <dbReference type="NCBI Taxonomy" id="1975116"/>
    <lineage>
        <taxon>Bacteria</taxon>
        <taxon>Candidatus Zambryskiibacteriota</taxon>
    </lineage>
</organism>
<dbReference type="InterPro" id="IPR007627">
    <property type="entry name" value="RNA_pol_sigma70_r2"/>
</dbReference>
<keyword evidence="2" id="KW-0805">Transcription regulation</keyword>
<name>A0A2H0K6H2_9BACT</name>
<comment type="similarity">
    <text evidence="1">Belongs to the sigma-70 factor family. ECF subfamily.</text>
</comment>
<gene>
    <name evidence="9" type="ORF">COV95_01980</name>
</gene>
<evidence type="ECO:0000256" key="6">
    <source>
        <dbReference type="SAM" id="Coils"/>
    </source>
</evidence>
<dbReference type="PANTHER" id="PTHR43133:SF8">
    <property type="entry name" value="RNA POLYMERASE SIGMA FACTOR HI_1459-RELATED"/>
    <property type="match status" value="1"/>
</dbReference>
<dbReference type="Pfam" id="PF08281">
    <property type="entry name" value="Sigma70_r4_2"/>
    <property type="match status" value="1"/>
</dbReference>
<evidence type="ECO:0000259" key="8">
    <source>
        <dbReference type="Pfam" id="PF08281"/>
    </source>
</evidence>
<keyword evidence="4" id="KW-0238">DNA-binding</keyword>
<evidence type="ECO:0000256" key="1">
    <source>
        <dbReference type="ARBA" id="ARBA00010641"/>
    </source>
</evidence>
<dbReference type="CDD" id="cd06171">
    <property type="entry name" value="Sigma70_r4"/>
    <property type="match status" value="1"/>
</dbReference>
<dbReference type="GO" id="GO:0016987">
    <property type="term" value="F:sigma factor activity"/>
    <property type="evidence" value="ECO:0007669"/>
    <property type="project" value="UniProtKB-KW"/>
</dbReference>
<dbReference type="InterPro" id="IPR014284">
    <property type="entry name" value="RNA_pol_sigma-70_dom"/>
</dbReference>
<keyword evidence="5" id="KW-0804">Transcription</keyword>
<dbReference type="InterPro" id="IPR013324">
    <property type="entry name" value="RNA_pol_sigma_r3/r4-like"/>
</dbReference>
<evidence type="ECO:0000313" key="9">
    <source>
        <dbReference type="EMBL" id="PIQ66842.1"/>
    </source>
</evidence>
<evidence type="ECO:0000259" key="7">
    <source>
        <dbReference type="Pfam" id="PF04542"/>
    </source>
</evidence>
<dbReference type="NCBIfam" id="TIGR02937">
    <property type="entry name" value="sigma70-ECF"/>
    <property type="match status" value="1"/>
</dbReference>
<evidence type="ECO:0008006" key="11">
    <source>
        <dbReference type="Google" id="ProtNLM"/>
    </source>
</evidence>
<accession>A0A2H0K6H2</accession>
<reference evidence="9 10" key="1">
    <citation type="submission" date="2017-09" db="EMBL/GenBank/DDBJ databases">
        <title>Depth-based differentiation of microbial function through sediment-hosted aquifers and enrichment of novel symbionts in the deep terrestrial subsurface.</title>
        <authorList>
            <person name="Probst A.J."/>
            <person name="Ladd B."/>
            <person name="Jarett J.K."/>
            <person name="Geller-Mcgrath D.E."/>
            <person name="Sieber C.M."/>
            <person name="Emerson J.B."/>
            <person name="Anantharaman K."/>
            <person name="Thomas B.C."/>
            <person name="Malmstrom R."/>
            <person name="Stieglmeier M."/>
            <person name="Klingl A."/>
            <person name="Woyke T."/>
            <person name="Ryan C.M."/>
            <person name="Banfield J.F."/>
        </authorList>
    </citation>
    <scope>NUCLEOTIDE SEQUENCE [LARGE SCALE GENOMIC DNA]</scope>
    <source>
        <strain evidence="9">CG11_big_fil_rev_8_21_14_0_20_40_24</strain>
    </source>
</reference>
<keyword evidence="6" id="KW-0175">Coiled coil</keyword>
<dbReference type="GO" id="GO:0006352">
    <property type="term" value="P:DNA-templated transcription initiation"/>
    <property type="evidence" value="ECO:0007669"/>
    <property type="project" value="InterPro"/>
</dbReference>
<dbReference type="Gene3D" id="1.10.1740.10">
    <property type="match status" value="1"/>
</dbReference>
<dbReference type="InterPro" id="IPR013325">
    <property type="entry name" value="RNA_pol_sigma_r2"/>
</dbReference>
<dbReference type="SUPFAM" id="SSF88946">
    <property type="entry name" value="Sigma2 domain of RNA polymerase sigma factors"/>
    <property type="match status" value="1"/>
</dbReference>
<evidence type="ECO:0000256" key="3">
    <source>
        <dbReference type="ARBA" id="ARBA00023082"/>
    </source>
</evidence>
<feature type="domain" description="RNA polymerase sigma-70 region 2" evidence="7">
    <location>
        <begin position="16"/>
        <end position="81"/>
    </location>
</feature>
<evidence type="ECO:0000256" key="4">
    <source>
        <dbReference type="ARBA" id="ARBA00023125"/>
    </source>
</evidence>
<dbReference type="Proteomes" id="UP000229834">
    <property type="component" value="Unassembled WGS sequence"/>
</dbReference>